<organism evidence="2 3">
    <name type="scientific">Armillaria ostoyae</name>
    <name type="common">Armillaria root rot fungus</name>
    <dbReference type="NCBI Taxonomy" id="47428"/>
    <lineage>
        <taxon>Eukaryota</taxon>
        <taxon>Fungi</taxon>
        <taxon>Dikarya</taxon>
        <taxon>Basidiomycota</taxon>
        <taxon>Agaricomycotina</taxon>
        <taxon>Agaricomycetes</taxon>
        <taxon>Agaricomycetidae</taxon>
        <taxon>Agaricales</taxon>
        <taxon>Marasmiineae</taxon>
        <taxon>Physalacriaceae</taxon>
        <taxon>Armillaria</taxon>
    </lineage>
</organism>
<name>A0A284S827_ARMOS</name>
<evidence type="ECO:0000256" key="1">
    <source>
        <dbReference type="SAM" id="MobiDB-lite"/>
    </source>
</evidence>
<proteinExistence type="predicted"/>
<dbReference type="EMBL" id="FUEG01000041">
    <property type="protein sequence ID" value="SJL17120.1"/>
    <property type="molecule type" value="Genomic_DNA"/>
</dbReference>
<accession>A0A284S827</accession>
<keyword evidence="3" id="KW-1185">Reference proteome</keyword>
<evidence type="ECO:0000313" key="2">
    <source>
        <dbReference type="EMBL" id="SJL17120.1"/>
    </source>
</evidence>
<evidence type="ECO:0000313" key="3">
    <source>
        <dbReference type="Proteomes" id="UP000219338"/>
    </source>
</evidence>
<reference evidence="3" key="1">
    <citation type="journal article" date="2017" name="Nat. Ecol. Evol.">
        <title>Genome expansion and lineage-specific genetic innovations in the forest pathogenic fungi Armillaria.</title>
        <authorList>
            <person name="Sipos G."/>
            <person name="Prasanna A.N."/>
            <person name="Walter M.C."/>
            <person name="O'Connor E."/>
            <person name="Balint B."/>
            <person name="Krizsan K."/>
            <person name="Kiss B."/>
            <person name="Hess J."/>
            <person name="Varga T."/>
            <person name="Slot J."/>
            <person name="Riley R."/>
            <person name="Boka B."/>
            <person name="Rigling D."/>
            <person name="Barry K."/>
            <person name="Lee J."/>
            <person name="Mihaltcheva S."/>
            <person name="LaButti K."/>
            <person name="Lipzen A."/>
            <person name="Waldron R."/>
            <person name="Moloney N.M."/>
            <person name="Sperisen C."/>
            <person name="Kredics L."/>
            <person name="Vagvoelgyi C."/>
            <person name="Patrignani A."/>
            <person name="Fitzpatrick D."/>
            <person name="Nagy I."/>
            <person name="Doyle S."/>
            <person name="Anderson J.B."/>
            <person name="Grigoriev I.V."/>
            <person name="Gueldener U."/>
            <person name="Muensterkoetter M."/>
            <person name="Nagy L.G."/>
        </authorList>
    </citation>
    <scope>NUCLEOTIDE SEQUENCE [LARGE SCALE GENOMIC DNA]</scope>
    <source>
        <strain evidence="3">C18/9</strain>
    </source>
</reference>
<gene>
    <name evidence="2" type="ORF">ARMOST_20662</name>
</gene>
<dbReference type="Proteomes" id="UP000219338">
    <property type="component" value="Unassembled WGS sequence"/>
</dbReference>
<feature type="region of interest" description="Disordered" evidence="1">
    <location>
        <begin position="18"/>
        <end position="39"/>
    </location>
</feature>
<sequence>MPAVIEAIKNISLTSTNVGTTPTKPLLKKPKKSQKDVSSPWFDGQHVISILRSMPEKPIRSVAPSWLQHWTNLSV</sequence>
<dbReference type="AlphaFoldDB" id="A0A284S827"/>
<protein>
    <submittedName>
        <fullName evidence="2">Uncharacterized protein</fullName>
    </submittedName>
</protein>